<gene>
    <name evidence="4" type="ORF">G2W53_005143</name>
    <name evidence="3" type="ORF">G2W53_016412</name>
    <name evidence="2" type="ORF">G2W53_036319</name>
    <name evidence="1" type="ORF">G2W53_039945</name>
</gene>
<evidence type="ECO:0000313" key="5">
    <source>
        <dbReference type="Proteomes" id="UP000634136"/>
    </source>
</evidence>
<sequence>MASSPIPSTPSMETPTTAT</sequence>
<comment type="caution">
    <text evidence="3">The sequence shown here is derived from an EMBL/GenBank/DDBJ whole genome shotgun (WGS) entry which is preliminary data.</text>
</comment>
<dbReference type="Proteomes" id="UP000634136">
    <property type="component" value="Unassembled WGS sequence"/>
</dbReference>
<dbReference type="EMBL" id="JAAIUW010000002">
    <property type="protein sequence ID" value="KAF7842845.1"/>
    <property type="molecule type" value="Genomic_DNA"/>
</dbReference>
<dbReference type="EMBL" id="JAAIUW010000012">
    <property type="protein sequence ID" value="KAF7807784.1"/>
    <property type="molecule type" value="Genomic_DNA"/>
</dbReference>
<evidence type="ECO:0000313" key="3">
    <source>
        <dbReference type="EMBL" id="KAF7825248.1"/>
    </source>
</evidence>
<dbReference type="EMBL" id="JAAIUW010000011">
    <property type="protein sequence ID" value="KAF7809576.1"/>
    <property type="molecule type" value="Genomic_DNA"/>
</dbReference>
<evidence type="ECO:0000313" key="4">
    <source>
        <dbReference type="EMBL" id="KAF7842845.1"/>
    </source>
</evidence>
<evidence type="ECO:0000313" key="2">
    <source>
        <dbReference type="EMBL" id="KAF7809576.1"/>
    </source>
</evidence>
<keyword evidence="5" id="KW-1185">Reference proteome</keyword>
<protein>
    <submittedName>
        <fullName evidence="3">Uncharacterized protein</fullName>
    </submittedName>
</protein>
<reference evidence="3" key="1">
    <citation type="submission" date="2020-09" db="EMBL/GenBank/DDBJ databases">
        <title>Genome-Enabled Discovery of Anthraquinone Biosynthesis in Senna tora.</title>
        <authorList>
            <person name="Kang S.-H."/>
            <person name="Pandey R.P."/>
            <person name="Lee C.-M."/>
            <person name="Sim J.-S."/>
            <person name="Jeong J.-T."/>
            <person name="Choi B.-S."/>
            <person name="Jung M."/>
            <person name="Ginzburg D."/>
            <person name="Zhao K."/>
            <person name="Won S.Y."/>
            <person name="Oh T.-J."/>
            <person name="Yu Y."/>
            <person name="Kim N.-H."/>
            <person name="Lee O.R."/>
            <person name="Lee T.-H."/>
            <person name="Bashyal P."/>
            <person name="Kim T.-S."/>
            <person name="Lee W.-H."/>
            <person name="Kawkins C."/>
            <person name="Kim C.-K."/>
            <person name="Kim J.S."/>
            <person name="Ahn B.O."/>
            <person name="Rhee S.Y."/>
            <person name="Sohng J.K."/>
        </authorList>
    </citation>
    <scope>NUCLEOTIDE SEQUENCE</scope>
    <source>
        <tissue evidence="3">Leaf</tissue>
    </source>
</reference>
<dbReference type="EMBL" id="JAAIUW010000006">
    <property type="protein sequence ID" value="KAF7825248.1"/>
    <property type="molecule type" value="Genomic_DNA"/>
</dbReference>
<proteinExistence type="predicted"/>
<evidence type="ECO:0000313" key="1">
    <source>
        <dbReference type="EMBL" id="KAF7807784.1"/>
    </source>
</evidence>
<name>A0A834TMW6_9FABA</name>
<dbReference type="AlphaFoldDB" id="A0A834TMW6"/>
<organism evidence="3 5">
    <name type="scientific">Senna tora</name>
    <dbReference type="NCBI Taxonomy" id="362788"/>
    <lineage>
        <taxon>Eukaryota</taxon>
        <taxon>Viridiplantae</taxon>
        <taxon>Streptophyta</taxon>
        <taxon>Embryophyta</taxon>
        <taxon>Tracheophyta</taxon>
        <taxon>Spermatophyta</taxon>
        <taxon>Magnoliopsida</taxon>
        <taxon>eudicotyledons</taxon>
        <taxon>Gunneridae</taxon>
        <taxon>Pentapetalae</taxon>
        <taxon>rosids</taxon>
        <taxon>fabids</taxon>
        <taxon>Fabales</taxon>
        <taxon>Fabaceae</taxon>
        <taxon>Caesalpinioideae</taxon>
        <taxon>Cassia clade</taxon>
        <taxon>Senna</taxon>
    </lineage>
</organism>
<accession>A0A834TMW6</accession>